<name>A0ABN9ZYR5_PIPNA</name>
<reference evidence="1" key="1">
    <citation type="submission" date="2023-12" db="EMBL/GenBank/DDBJ databases">
        <authorList>
            <person name="Brown T."/>
        </authorList>
    </citation>
    <scope>NUCLEOTIDE SEQUENCE</scope>
</reference>
<evidence type="ECO:0000313" key="1">
    <source>
        <dbReference type="EMBL" id="CAK6442963.1"/>
    </source>
</evidence>
<proteinExistence type="predicted"/>
<gene>
    <name evidence="1" type="ORF">MPIPNATIZW_LOCUS11269</name>
</gene>
<organism evidence="1 2">
    <name type="scientific">Pipistrellus nathusii</name>
    <name type="common">Nathusius' pipistrelle</name>
    <dbReference type="NCBI Taxonomy" id="59473"/>
    <lineage>
        <taxon>Eukaryota</taxon>
        <taxon>Metazoa</taxon>
        <taxon>Chordata</taxon>
        <taxon>Craniata</taxon>
        <taxon>Vertebrata</taxon>
        <taxon>Euteleostomi</taxon>
        <taxon>Mammalia</taxon>
        <taxon>Eutheria</taxon>
        <taxon>Laurasiatheria</taxon>
        <taxon>Chiroptera</taxon>
        <taxon>Yangochiroptera</taxon>
        <taxon>Vespertilionidae</taxon>
        <taxon>Pipistrellus</taxon>
    </lineage>
</organism>
<keyword evidence="2" id="KW-1185">Reference proteome</keyword>
<sequence>MGSPTHSSSVPSYTLFLDLPPPPPDTLFSLWRQTLCLHHLLVKETYQHCLKPDQQAQMPLVSSCGNIGSAEPIFSQFWYQGFLTSHNTFIIQNWGYALF</sequence>
<dbReference type="EMBL" id="OY882860">
    <property type="protein sequence ID" value="CAK6442963.1"/>
    <property type="molecule type" value="Genomic_DNA"/>
</dbReference>
<protein>
    <submittedName>
        <fullName evidence="1">Uncharacterized protein</fullName>
    </submittedName>
</protein>
<evidence type="ECO:0000313" key="2">
    <source>
        <dbReference type="Proteomes" id="UP001314169"/>
    </source>
</evidence>
<dbReference type="Proteomes" id="UP001314169">
    <property type="component" value="Chromosome 3"/>
</dbReference>
<accession>A0ABN9ZYR5</accession>